<evidence type="ECO:0000256" key="1">
    <source>
        <dbReference type="SAM" id="Phobius"/>
    </source>
</evidence>
<feature type="transmembrane region" description="Helical" evidence="1">
    <location>
        <begin position="443"/>
        <end position="463"/>
    </location>
</feature>
<evidence type="ECO:0000259" key="2">
    <source>
        <dbReference type="Pfam" id="PF10633"/>
    </source>
</evidence>
<reference evidence="3 4" key="2">
    <citation type="journal article" date="2008" name="Int. J. Syst. Evol. Microbiol.">
        <title>Methanocella paludicola gen. nov., sp. nov., a methane-producing archaeon, the first isolate of the lineage 'Rice Cluster I', and proposal of the new archaeal order Methanocellales ord. nov.</title>
        <authorList>
            <person name="Sakai S."/>
            <person name="Imachi H."/>
            <person name="Hanada S."/>
            <person name="Ohashi A."/>
            <person name="Harada H."/>
            <person name="Kamagata Y."/>
        </authorList>
    </citation>
    <scope>NUCLEOTIDE SEQUENCE [LARGE SCALE GENOMIC DNA]</scope>
    <source>
        <strain evidence="4">DSM 17711 / JCM 13418 / NBRC 101707 / SANAE</strain>
    </source>
</reference>
<dbReference type="OrthoDB" id="110363at2157"/>
<dbReference type="AlphaFoldDB" id="D1YXV3"/>
<dbReference type="InterPro" id="IPR018905">
    <property type="entry name" value="A-galactase_NEW3"/>
</dbReference>
<keyword evidence="1" id="KW-0472">Membrane</keyword>
<dbReference type="eggNOG" id="arCOG02081">
    <property type="taxonomic scope" value="Archaea"/>
</dbReference>
<dbReference type="EMBL" id="AP011532">
    <property type="protein sequence ID" value="BAI61275.1"/>
    <property type="molecule type" value="Genomic_DNA"/>
</dbReference>
<dbReference type="InterPro" id="IPR013783">
    <property type="entry name" value="Ig-like_fold"/>
</dbReference>
<dbReference type="GeneID" id="8681198"/>
<organism evidence="3 4">
    <name type="scientific">Methanocella paludicola (strain DSM 17711 / JCM 13418 / NBRC 101707 / SANAE)</name>
    <dbReference type="NCBI Taxonomy" id="304371"/>
    <lineage>
        <taxon>Archaea</taxon>
        <taxon>Methanobacteriati</taxon>
        <taxon>Methanobacteriota</taxon>
        <taxon>Stenosarchaea group</taxon>
        <taxon>Methanomicrobia</taxon>
        <taxon>Methanocellales</taxon>
        <taxon>Methanocellaceae</taxon>
        <taxon>Methanocella</taxon>
    </lineage>
</organism>
<dbReference type="STRING" id="304371.MCP_1203"/>
<keyword evidence="1" id="KW-1133">Transmembrane helix</keyword>
<dbReference type="PANTHER" id="PTHR39198">
    <property type="entry name" value="HYPOTHETICAL MEMBRANE PROTEIN, CONSERVED"/>
    <property type="match status" value="1"/>
</dbReference>
<dbReference type="InParanoid" id="D1YXV3"/>
<feature type="domain" description="Alpha-galactosidase NEW3" evidence="2">
    <location>
        <begin position="349"/>
        <end position="422"/>
    </location>
</feature>
<proteinExistence type="predicted"/>
<protein>
    <recommendedName>
        <fullName evidence="2">Alpha-galactosidase NEW3 domain-containing protein</fullName>
    </recommendedName>
</protein>
<evidence type="ECO:0000313" key="3">
    <source>
        <dbReference type="EMBL" id="BAI61275.1"/>
    </source>
</evidence>
<keyword evidence="4" id="KW-1185">Reference proteome</keyword>
<evidence type="ECO:0000313" key="4">
    <source>
        <dbReference type="Proteomes" id="UP000001882"/>
    </source>
</evidence>
<accession>D1YXV3</accession>
<keyword evidence="1" id="KW-0812">Transmembrane</keyword>
<reference evidence="3 4" key="1">
    <citation type="journal article" date="2007" name="Appl. Environ. Microbiol.">
        <title>Isolation of key methanogens for global methane emission from rice paddy fields: a novel isolate affiliated with the clone cluster rice cluster I.</title>
        <authorList>
            <person name="Sakai S."/>
            <person name="Imachi H."/>
            <person name="Sekiguchi Y."/>
            <person name="Ohashi A."/>
            <person name="Harada H."/>
            <person name="Kamagata Y."/>
        </authorList>
    </citation>
    <scope>NUCLEOTIDE SEQUENCE [LARGE SCALE GENOMIC DNA]</scope>
    <source>
        <strain evidence="4">DSM 17711 / JCM 13418 / NBRC 101707 / SANAE</strain>
    </source>
</reference>
<sequence>MKLKAALSTLLLLCLISGALMAPAQAGTVYSSVFSGTVNDGETKSAGGCFVSFEITNGSVHVEVTSPDYGSDDAYVPAGNAYYFKNVLRIYIASIPTTSSAVVDISKTTSSTSGTGIKVYCDTPAQNTLAGDEVSFPITIQNNLASDETLSLSSESPGGWSSKYDYNGKDIYQIYVPASSTKTVNLVVSTPYTSSIGQQTVYVKVGDSTLELYVDITSVNESVDVSAKLSSQIVYIGDKIYYDLTLDNLQAAENVYQLSVMGLPENWYYMYLESRSSSSELAETVVPASTQKSLVLCIVPPYSVSAGDYNFTARITASSNQTITKDLALKLKSGTSMTVNVDKLAYTASAGQTFTMNVYVTNSGTGSALTNVYPEVTAPSGWVVSSSPETVSTLKSGETQTFVISAQPPGNIVASDYDVSVDIMSDQATDTEEFRITIATSSYVPFVAGGIILVVLVGLVFLYKKYGRR</sequence>
<dbReference type="PANTHER" id="PTHR39198:SF1">
    <property type="entry name" value="ALPHA-GALACTOSIDASE NEW3 DOMAIN-CONTAINING PROTEIN"/>
    <property type="match status" value="1"/>
</dbReference>
<dbReference type="Proteomes" id="UP000001882">
    <property type="component" value="Chromosome"/>
</dbReference>
<gene>
    <name evidence="3" type="ordered locus">MCP_1203</name>
</gene>
<dbReference type="Pfam" id="PF10633">
    <property type="entry name" value="NPCBM_assoc"/>
    <property type="match status" value="1"/>
</dbReference>
<dbReference type="PATRIC" id="fig|304371.9.peg.1238"/>
<reference evidence="4" key="3">
    <citation type="journal article" date="2011" name="PLoS ONE">
        <title>Genome sequence of a mesophilic hydrogenotrophic methanogen Methanocella paludicola, the first cultivated representative of the order Methanocellales.</title>
        <authorList>
            <person name="Sakai S."/>
            <person name="Takaki Y."/>
            <person name="Shimamura S."/>
            <person name="Sekine M."/>
            <person name="Tajima T."/>
            <person name="Kosugi H."/>
            <person name="Ichikawa N."/>
            <person name="Tasumi E."/>
            <person name="Hiraki A.T."/>
            <person name="Shimizu A."/>
            <person name="Kato Y."/>
            <person name="Nishiko R."/>
            <person name="Mori K."/>
            <person name="Fujita N."/>
            <person name="Imachi H."/>
            <person name="Takai K."/>
        </authorList>
    </citation>
    <scope>NUCLEOTIDE SEQUENCE [LARGE SCALE GENOMIC DNA]</scope>
    <source>
        <strain evidence="4">DSM 17711 / JCM 13418 / NBRC 101707 / SANAE</strain>
    </source>
</reference>
<dbReference type="Gene3D" id="2.60.40.10">
    <property type="entry name" value="Immunoglobulins"/>
    <property type="match status" value="1"/>
</dbReference>
<name>D1YXV3_METPS</name>
<dbReference type="RefSeq" id="WP_012899954.1">
    <property type="nucleotide sequence ID" value="NC_013665.1"/>
</dbReference>
<dbReference type="KEGG" id="mpd:MCP_1203"/>